<dbReference type="Proteomes" id="UP001500630">
    <property type="component" value="Unassembled WGS sequence"/>
</dbReference>
<comment type="caution">
    <text evidence="2">The sequence shown here is derived from an EMBL/GenBank/DDBJ whole genome shotgun (WGS) entry which is preliminary data.</text>
</comment>
<dbReference type="Pfam" id="PF18029">
    <property type="entry name" value="Glyoxalase_6"/>
    <property type="match status" value="1"/>
</dbReference>
<dbReference type="CDD" id="cd06587">
    <property type="entry name" value="VOC"/>
    <property type="match status" value="1"/>
</dbReference>
<name>A0ABP6VLR2_9ACTN</name>
<dbReference type="PROSITE" id="PS51819">
    <property type="entry name" value="VOC"/>
    <property type="match status" value="1"/>
</dbReference>
<dbReference type="PANTHER" id="PTHR35908">
    <property type="entry name" value="HYPOTHETICAL FUSION PROTEIN"/>
    <property type="match status" value="1"/>
</dbReference>
<accession>A0ABP6VLR2</accession>
<keyword evidence="3" id="KW-1185">Reference proteome</keyword>
<feature type="domain" description="VOC" evidence="1">
    <location>
        <begin position="7"/>
        <end position="123"/>
    </location>
</feature>
<evidence type="ECO:0000259" key="1">
    <source>
        <dbReference type="PROSITE" id="PS51819"/>
    </source>
</evidence>
<dbReference type="Gene3D" id="3.10.180.10">
    <property type="entry name" value="2,3-Dihydroxybiphenyl 1,2-Dioxygenase, domain 1"/>
    <property type="match status" value="1"/>
</dbReference>
<evidence type="ECO:0000313" key="3">
    <source>
        <dbReference type="Proteomes" id="UP001500630"/>
    </source>
</evidence>
<dbReference type="SUPFAM" id="SSF54593">
    <property type="entry name" value="Glyoxalase/Bleomycin resistance protein/Dihydroxybiphenyl dioxygenase"/>
    <property type="match status" value="1"/>
</dbReference>
<gene>
    <name evidence="2" type="ORF">GCM10022419_014900</name>
</gene>
<reference evidence="3" key="1">
    <citation type="journal article" date="2019" name="Int. J. Syst. Evol. Microbiol.">
        <title>The Global Catalogue of Microorganisms (GCM) 10K type strain sequencing project: providing services to taxonomists for standard genome sequencing and annotation.</title>
        <authorList>
            <consortium name="The Broad Institute Genomics Platform"/>
            <consortium name="The Broad Institute Genome Sequencing Center for Infectious Disease"/>
            <person name="Wu L."/>
            <person name="Ma J."/>
        </authorList>
    </citation>
    <scope>NUCLEOTIDE SEQUENCE [LARGE SCALE GENOMIC DNA]</scope>
    <source>
        <strain evidence="3">JCM 17326</strain>
    </source>
</reference>
<proteinExistence type="predicted"/>
<dbReference type="EMBL" id="BAABDQ010000002">
    <property type="protein sequence ID" value="GAA3536176.1"/>
    <property type="molecule type" value="Genomic_DNA"/>
</dbReference>
<evidence type="ECO:0000313" key="2">
    <source>
        <dbReference type="EMBL" id="GAA3536176.1"/>
    </source>
</evidence>
<dbReference type="PANTHER" id="PTHR35908:SF1">
    <property type="entry name" value="CONSERVED PROTEIN"/>
    <property type="match status" value="1"/>
</dbReference>
<protein>
    <submittedName>
        <fullName evidence="2">VOC family protein</fullName>
    </submittedName>
</protein>
<dbReference type="InterPro" id="IPR037523">
    <property type="entry name" value="VOC_core"/>
</dbReference>
<sequence>MGGSVIEIHAVTIDAADPYEIASWWSRATGLPLGDDDNPGDDEIMLRTKQDPFLLFIRVPEGKTVKNRVHLDVNGTEGRTRDEEVERLIGLGASVFDDRRQPDGTGWVTMRDPEGNEFCVCRSQAEREPAV</sequence>
<dbReference type="InterPro" id="IPR029068">
    <property type="entry name" value="Glyas_Bleomycin-R_OHBP_Dase"/>
</dbReference>
<dbReference type="InterPro" id="IPR041581">
    <property type="entry name" value="Glyoxalase_6"/>
</dbReference>
<organism evidence="2 3">
    <name type="scientific">Nonomuraea rosea</name>
    <dbReference type="NCBI Taxonomy" id="638574"/>
    <lineage>
        <taxon>Bacteria</taxon>
        <taxon>Bacillati</taxon>
        <taxon>Actinomycetota</taxon>
        <taxon>Actinomycetes</taxon>
        <taxon>Streptosporangiales</taxon>
        <taxon>Streptosporangiaceae</taxon>
        <taxon>Nonomuraea</taxon>
    </lineage>
</organism>